<protein>
    <submittedName>
        <fullName evidence="2">Uncharacterized protein</fullName>
    </submittedName>
</protein>
<evidence type="ECO:0000313" key="3">
    <source>
        <dbReference type="Proteomes" id="UP000724149"/>
    </source>
</evidence>
<accession>A0ABS2GNZ3</accession>
<gene>
    <name evidence="2" type="ORF">H9X81_06925</name>
</gene>
<proteinExistence type="predicted"/>
<dbReference type="EMBL" id="JACSNR010000006">
    <property type="protein sequence ID" value="MBM6923419.1"/>
    <property type="molecule type" value="Genomic_DNA"/>
</dbReference>
<dbReference type="Proteomes" id="UP000724149">
    <property type="component" value="Unassembled WGS sequence"/>
</dbReference>
<keyword evidence="3" id="KW-1185">Reference proteome</keyword>
<dbReference type="RefSeq" id="WP_204720822.1">
    <property type="nucleotide sequence ID" value="NZ_JACSNR010000006.1"/>
</dbReference>
<sequence>MEQEVTAFLKACVSGLTALSGGMMEVEAADPQNVDMEGMEDGEDGAYMEKTQTMERAAGARASQATAPAAEQKGEHIV</sequence>
<reference evidence="2 3" key="1">
    <citation type="journal article" date="2021" name="Sci. Rep.">
        <title>The distribution of antibiotic resistance genes in chicken gut microbiota commensals.</title>
        <authorList>
            <person name="Juricova H."/>
            <person name="Matiasovicova J."/>
            <person name="Kubasova T."/>
            <person name="Cejkova D."/>
            <person name="Rychlik I."/>
        </authorList>
    </citation>
    <scope>NUCLEOTIDE SEQUENCE [LARGE SCALE GENOMIC DNA]</scope>
    <source>
        <strain evidence="2 3">An564</strain>
    </source>
</reference>
<evidence type="ECO:0000256" key="1">
    <source>
        <dbReference type="SAM" id="MobiDB-lite"/>
    </source>
</evidence>
<evidence type="ECO:0000313" key="2">
    <source>
        <dbReference type="EMBL" id="MBM6923419.1"/>
    </source>
</evidence>
<comment type="caution">
    <text evidence="2">The sequence shown here is derived from an EMBL/GenBank/DDBJ whole genome shotgun (WGS) entry which is preliminary data.</text>
</comment>
<feature type="region of interest" description="Disordered" evidence="1">
    <location>
        <begin position="55"/>
        <end position="78"/>
    </location>
</feature>
<name>A0ABS2GNZ3_9FIRM</name>
<organism evidence="2 3">
    <name type="scientific">Hydrogenoanaerobacterium saccharovorans</name>
    <dbReference type="NCBI Taxonomy" id="474960"/>
    <lineage>
        <taxon>Bacteria</taxon>
        <taxon>Bacillati</taxon>
        <taxon>Bacillota</taxon>
        <taxon>Clostridia</taxon>
        <taxon>Eubacteriales</taxon>
        <taxon>Oscillospiraceae</taxon>
        <taxon>Hydrogenoanaerobacterium</taxon>
    </lineage>
</organism>
<feature type="compositionally biased region" description="Low complexity" evidence="1">
    <location>
        <begin position="57"/>
        <end position="70"/>
    </location>
</feature>